<comment type="caution">
    <text evidence="9">The sequence shown here is derived from an EMBL/GenBank/DDBJ whole genome shotgun (WGS) entry which is preliminary data.</text>
</comment>
<dbReference type="SUPFAM" id="SSF53383">
    <property type="entry name" value="PLP-dependent transferases"/>
    <property type="match status" value="1"/>
</dbReference>
<dbReference type="CDD" id="cd00609">
    <property type="entry name" value="AAT_like"/>
    <property type="match status" value="1"/>
</dbReference>
<dbReference type="AlphaFoldDB" id="A0AAU9J6A1"/>
<evidence type="ECO:0000256" key="4">
    <source>
        <dbReference type="ARBA" id="ARBA00022679"/>
    </source>
</evidence>
<dbReference type="PANTHER" id="PTHR45744">
    <property type="entry name" value="TYROSINE AMINOTRANSFERASE"/>
    <property type="match status" value="1"/>
</dbReference>
<dbReference type="NCBIfam" id="TIGR01265">
    <property type="entry name" value="tyr_nico_aTase"/>
    <property type="match status" value="1"/>
</dbReference>
<dbReference type="InterPro" id="IPR004839">
    <property type="entry name" value="Aminotransferase_I/II_large"/>
</dbReference>
<dbReference type="InterPro" id="IPR015424">
    <property type="entry name" value="PyrdxlP-dep_Trfase"/>
</dbReference>
<feature type="domain" description="Aminotransferase class I/classII large" evidence="8">
    <location>
        <begin position="52"/>
        <end position="382"/>
    </location>
</feature>
<dbReference type="InterPro" id="IPR015422">
    <property type="entry name" value="PyrdxlP-dep_Trfase_small"/>
</dbReference>
<keyword evidence="5 6" id="KW-0663">Pyridoxal phosphate</keyword>
<dbReference type="InterPro" id="IPR015421">
    <property type="entry name" value="PyrdxlP-dep_Trfase_major"/>
</dbReference>
<evidence type="ECO:0000256" key="3">
    <source>
        <dbReference type="ARBA" id="ARBA00022576"/>
    </source>
</evidence>
<organism evidence="9 10">
    <name type="scientific">Blepharisma stoltei</name>
    <dbReference type="NCBI Taxonomy" id="1481888"/>
    <lineage>
        <taxon>Eukaryota</taxon>
        <taxon>Sar</taxon>
        <taxon>Alveolata</taxon>
        <taxon>Ciliophora</taxon>
        <taxon>Postciliodesmatophora</taxon>
        <taxon>Heterotrichea</taxon>
        <taxon>Heterotrichida</taxon>
        <taxon>Blepharismidae</taxon>
        <taxon>Blepharisma</taxon>
    </lineage>
</organism>
<dbReference type="PIRSF" id="PIRSF000517">
    <property type="entry name" value="Tyr_transaminase"/>
    <property type="match status" value="1"/>
</dbReference>
<reference evidence="9" key="1">
    <citation type="submission" date="2021-09" db="EMBL/GenBank/DDBJ databases">
        <authorList>
            <consortium name="AG Swart"/>
            <person name="Singh M."/>
            <person name="Singh A."/>
            <person name="Seah K."/>
            <person name="Emmerich C."/>
        </authorList>
    </citation>
    <scope>NUCLEOTIDE SEQUENCE</scope>
    <source>
        <strain evidence="9">ATCC30299</strain>
    </source>
</reference>
<dbReference type="Pfam" id="PF00155">
    <property type="entry name" value="Aminotran_1_2"/>
    <property type="match status" value="1"/>
</dbReference>
<evidence type="ECO:0000256" key="5">
    <source>
        <dbReference type="ARBA" id="ARBA00022898"/>
    </source>
</evidence>
<dbReference type="Gene3D" id="3.40.640.10">
    <property type="entry name" value="Type I PLP-dependent aspartate aminotransferase-like (Major domain)"/>
    <property type="match status" value="1"/>
</dbReference>
<comment type="similarity">
    <text evidence="2 6">Belongs to the class-I pyridoxal-phosphate-dependent aminotransferase family.</text>
</comment>
<evidence type="ECO:0000256" key="2">
    <source>
        <dbReference type="ARBA" id="ARBA00007441"/>
    </source>
</evidence>
<dbReference type="EMBL" id="CAJZBQ010000021">
    <property type="protein sequence ID" value="CAG9319067.1"/>
    <property type="molecule type" value="Genomic_DNA"/>
</dbReference>
<keyword evidence="3" id="KW-0032">Aminotransferase</keyword>
<dbReference type="GO" id="GO:0004838">
    <property type="term" value="F:L-tyrosine-2-oxoglutarate transaminase activity"/>
    <property type="evidence" value="ECO:0007669"/>
    <property type="project" value="TreeGrafter"/>
</dbReference>
<proteinExistence type="inferred from homology"/>
<dbReference type="InterPro" id="IPR005958">
    <property type="entry name" value="TyrNic_aminoTrfase"/>
</dbReference>
<comment type="cofactor">
    <cofactor evidence="1 6 7">
        <name>pyridoxal 5'-phosphate</name>
        <dbReference type="ChEBI" id="CHEBI:597326"/>
    </cofactor>
</comment>
<dbReference type="Gene3D" id="3.90.1150.10">
    <property type="entry name" value="Aspartate Aminotransferase, domain 1"/>
    <property type="match status" value="1"/>
</dbReference>
<evidence type="ECO:0000313" key="9">
    <source>
        <dbReference type="EMBL" id="CAG9319067.1"/>
    </source>
</evidence>
<protein>
    <recommendedName>
        <fullName evidence="8">Aminotransferase class I/classII large domain-containing protein</fullName>
    </recommendedName>
</protein>
<keyword evidence="10" id="KW-1185">Reference proteome</keyword>
<evidence type="ECO:0000256" key="6">
    <source>
        <dbReference type="PIRNR" id="PIRNR000517"/>
    </source>
</evidence>
<evidence type="ECO:0000256" key="1">
    <source>
        <dbReference type="ARBA" id="ARBA00001933"/>
    </source>
</evidence>
<keyword evidence="4" id="KW-0808">Transferase</keyword>
<feature type="modified residue" description="N6-(pyridoxal phosphate)lysine" evidence="7">
    <location>
        <position position="242"/>
    </location>
</feature>
<gene>
    <name evidence="9" type="ORF">BSTOLATCC_MIC22417</name>
</gene>
<name>A0AAU9J6A1_9CILI</name>
<dbReference type="GO" id="GO:0006572">
    <property type="term" value="P:L-tyrosine catabolic process"/>
    <property type="evidence" value="ECO:0007669"/>
    <property type="project" value="TreeGrafter"/>
</dbReference>
<evidence type="ECO:0000256" key="7">
    <source>
        <dbReference type="PIRSR" id="PIRSR000517-1"/>
    </source>
</evidence>
<accession>A0AAU9J6A1</accession>
<evidence type="ECO:0000259" key="8">
    <source>
        <dbReference type="Pfam" id="PF00155"/>
    </source>
</evidence>
<dbReference type="GO" id="GO:0030170">
    <property type="term" value="F:pyridoxal phosphate binding"/>
    <property type="evidence" value="ECO:0007669"/>
    <property type="project" value="InterPro"/>
</dbReference>
<evidence type="ECO:0000313" key="10">
    <source>
        <dbReference type="Proteomes" id="UP001162131"/>
    </source>
</evidence>
<dbReference type="Proteomes" id="UP001162131">
    <property type="component" value="Unassembled WGS sequence"/>
</dbReference>
<dbReference type="PANTHER" id="PTHR45744:SF2">
    <property type="entry name" value="TYROSINE AMINOTRANSFERASE"/>
    <property type="match status" value="1"/>
</dbReference>
<sequence>MSNWNLHPSTRSVNSKNPIKEAIADVPLPENFHLPTYSLALGDPTAFPEFSVHPLVIKLVEENLLSGSGNGYTHALGPKEAREALAAKYSYENIQLTWEDVFLDVGGCGAIHTAMSVFLNPGDNILIPAPGFPLYMTVAWNLNAEARCYRLKPDQGWEVDFESLERIVDERTKLLVIVNPSNPCGSVWTREHLLEILEWCRAHKVCVLADEVYHGMTYGKPHYPMGSLTDEVPVITIGALSKIFLVPGWRCGWIIVYDKYKKCTDIKEGIFKIKNLLLHGVPFIANAIPRLFAEMPENYMSELMQKVKDRAEFVYEKVQEIPGLAMQMPEGSLYCMISIETEKFEDIRNSVDFTEKLAREQGILVLPAEALMSEKSFRIVLCSQLSILEDAMGRIKEFVSFHLKSN</sequence>